<protein>
    <recommendedName>
        <fullName evidence="2">Proliferating cell nuclear antigen PCNA N-terminal domain-containing protein</fullName>
    </recommendedName>
</protein>
<reference evidence="3 4" key="1">
    <citation type="journal article" date="2014" name="Nature">
        <title>The genome of the recently domesticated crop plant sugar beet (Beta vulgaris).</title>
        <authorList>
            <person name="Dohm J.C."/>
            <person name="Minoche A.E."/>
            <person name="Holtgrawe D."/>
            <person name="Capella-Gutierrez S."/>
            <person name="Zakrzewski F."/>
            <person name="Tafer H."/>
            <person name="Rupp O."/>
            <person name="Sorensen T.R."/>
            <person name="Stracke R."/>
            <person name="Reinhardt R."/>
            <person name="Goesmann A."/>
            <person name="Kraft T."/>
            <person name="Schulz B."/>
            <person name="Stadler P.F."/>
            <person name="Schmidt T."/>
            <person name="Gabaldon T."/>
            <person name="Lehrach H."/>
            <person name="Weisshaar B."/>
            <person name="Himmelbauer H."/>
        </authorList>
    </citation>
    <scope>NUCLEOTIDE SEQUENCE [LARGE SCALE GENOMIC DNA]</scope>
    <source>
        <tissue evidence="3">Taproot</tissue>
    </source>
</reference>
<dbReference type="InterPro" id="IPR022648">
    <property type="entry name" value="Pr_cel_nuc_antig_N"/>
</dbReference>
<dbReference type="GO" id="GO:0006298">
    <property type="term" value="P:mismatch repair"/>
    <property type="evidence" value="ECO:0007669"/>
    <property type="project" value="TreeGrafter"/>
</dbReference>
<dbReference type="GO" id="GO:0006272">
    <property type="term" value="P:leading strand elongation"/>
    <property type="evidence" value="ECO:0007669"/>
    <property type="project" value="TreeGrafter"/>
</dbReference>
<dbReference type="eggNOG" id="KOG1636">
    <property type="taxonomic scope" value="Eukaryota"/>
</dbReference>
<dbReference type="Pfam" id="PF00705">
    <property type="entry name" value="PCNA_N"/>
    <property type="match status" value="1"/>
</dbReference>
<dbReference type="Gene3D" id="3.10.150.10">
    <property type="entry name" value="DNA Polymerase III, subunit A, domain 2"/>
    <property type="match status" value="1"/>
</dbReference>
<dbReference type="GO" id="GO:0043626">
    <property type="term" value="C:PCNA complex"/>
    <property type="evidence" value="ECO:0007669"/>
    <property type="project" value="TreeGrafter"/>
</dbReference>
<dbReference type="GO" id="GO:0003677">
    <property type="term" value="F:DNA binding"/>
    <property type="evidence" value="ECO:0007669"/>
    <property type="project" value="UniProtKB-KW"/>
</dbReference>
<dbReference type="InterPro" id="IPR046938">
    <property type="entry name" value="DNA_clamp_sf"/>
</dbReference>
<organism evidence="3 4">
    <name type="scientific">Beta vulgaris subsp. vulgaris</name>
    <name type="common">Beet</name>
    <dbReference type="NCBI Taxonomy" id="3555"/>
    <lineage>
        <taxon>Eukaryota</taxon>
        <taxon>Viridiplantae</taxon>
        <taxon>Streptophyta</taxon>
        <taxon>Embryophyta</taxon>
        <taxon>Tracheophyta</taxon>
        <taxon>Spermatophyta</taxon>
        <taxon>Magnoliopsida</taxon>
        <taxon>eudicotyledons</taxon>
        <taxon>Gunneridae</taxon>
        <taxon>Pentapetalae</taxon>
        <taxon>Caryophyllales</taxon>
        <taxon>Chenopodiaceae</taxon>
        <taxon>Betoideae</taxon>
        <taxon>Beta</taxon>
    </lineage>
</organism>
<evidence type="ECO:0000313" key="3">
    <source>
        <dbReference type="EMBL" id="KMS95752.1"/>
    </source>
</evidence>
<dbReference type="PANTHER" id="PTHR11352:SF0">
    <property type="entry name" value="PROLIFERATING CELL NUCLEAR ANTIGEN"/>
    <property type="match status" value="1"/>
</dbReference>
<dbReference type="PANTHER" id="PTHR11352">
    <property type="entry name" value="PROLIFERATING CELL NUCLEAR ANTIGEN"/>
    <property type="match status" value="1"/>
</dbReference>
<keyword evidence="1" id="KW-0238">DNA-binding</keyword>
<dbReference type="Gramene" id="KMS95752">
    <property type="protein sequence ID" value="KMS95752"/>
    <property type="gene ID" value="BVRB_005250"/>
</dbReference>
<dbReference type="SUPFAM" id="SSF55979">
    <property type="entry name" value="DNA clamp"/>
    <property type="match status" value="1"/>
</dbReference>
<dbReference type="GO" id="GO:0019985">
    <property type="term" value="P:translesion synthesis"/>
    <property type="evidence" value="ECO:0007669"/>
    <property type="project" value="TreeGrafter"/>
</dbReference>
<dbReference type="GO" id="GO:0030337">
    <property type="term" value="F:DNA polymerase processivity factor activity"/>
    <property type="evidence" value="ECO:0007669"/>
    <property type="project" value="InterPro"/>
</dbReference>
<accession>A0A0J8B7J0</accession>
<evidence type="ECO:0000259" key="2">
    <source>
        <dbReference type="Pfam" id="PF00705"/>
    </source>
</evidence>
<proteinExistence type="predicted"/>
<dbReference type="PRINTS" id="PR00339">
    <property type="entry name" value="PCNACYCLIN"/>
</dbReference>
<evidence type="ECO:0000313" key="4">
    <source>
        <dbReference type="Proteomes" id="UP000035740"/>
    </source>
</evidence>
<dbReference type="Proteomes" id="UP000035740">
    <property type="component" value="Unassembled WGS sequence"/>
</dbReference>
<dbReference type="AlphaFoldDB" id="A0A0J8B7J0"/>
<feature type="domain" description="Proliferating cell nuclear antigen PCNA N-terminal" evidence="2">
    <location>
        <begin position="1"/>
        <end position="41"/>
    </location>
</feature>
<name>A0A0J8B7J0_BETVV</name>
<evidence type="ECO:0000256" key="1">
    <source>
        <dbReference type="ARBA" id="ARBA00023125"/>
    </source>
</evidence>
<dbReference type="GO" id="GO:0006275">
    <property type="term" value="P:regulation of DNA replication"/>
    <property type="evidence" value="ECO:0007669"/>
    <property type="project" value="InterPro"/>
</dbReference>
<dbReference type="OrthoDB" id="534348at2759"/>
<sequence>MLELLLVQGRLLKKVLDSIKDLVTDANFDCSVTGFSLQAIDV</sequence>
<gene>
    <name evidence="3" type="ORF">BVRB_005250</name>
</gene>
<keyword evidence="4" id="KW-1185">Reference proteome</keyword>
<dbReference type="EMBL" id="KQ090437">
    <property type="protein sequence ID" value="KMS95752.1"/>
    <property type="molecule type" value="Genomic_DNA"/>
</dbReference>
<dbReference type="InterPro" id="IPR000730">
    <property type="entry name" value="Pr_cel_nuc_antig"/>
</dbReference>